<name>A0A6N3BTE0_9CLOT</name>
<accession>A0A6N3BTE0</accession>
<gene>
    <name evidence="1" type="ORF">CPLFYP93_01323</name>
</gene>
<proteinExistence type="predicted"/>
<sequence length="46" mass="5484">MSRSKVIKRCKMCHKMKSLTDYYVDKNEGDKHKPICKVCFDKMKNS</sequence>
<organism evidence="1">
    <name type="scientific">Clostridium paraputrificum</name>
    <dbReference type="NCBI Taxonomy" id="29363"/>
    <lineage>
        <taxon>Bacteria</taxon>
        <taxon>Bacillati</taxon>
        <taxon>Bacillota</taxon>
        <taxon>Clostridia</taxon>
        <taxon>Eubacteriales</taxon>
        <taxon>Clostridiaceae</taxon>
        <taxon>Clostridium</taxon>
    </lineage>
</organism>
<evidence type="ECO:0000313" key="1">
    <source>
        <dbReference type="EMBL" id="VYU07425.1"/>
    </source>
</evidence>
<protein>
    <recommendedName>
        <fullName evidence="2">DUF2197 domain-containing protein</fullName>
    </recommendedName>
</protein>
<evidence type="ECO:0008006" key="2">
    <source>
        <dbReference type="Google" id="ProtNLM"/>
    </source>
</evidence>
<dbReference type="RefSeq" id="WP_156560547.1">
    <property type="nucleotide sequence ID" value="NZ_CACRTV010000036.1"/>
</dbReference>
<dbReference type="EMBL" id="CACRTV010000036">
    <property type="protein sequence ID" value="VYU07425.1"/>
    <property type="molecule type" value="Genomic_DNA"/>
</dbReference>
<dbReference type="AlphaFoldDB" id="A0A6N3BTE0"/>
<reference evidence="1" key="1">
    <citation type="submission" date="2019-11" db="EMBL/GenBank/DDBJ databases">
        <authorList>
            <person name="Feng L."/>
        </authorList>
    </citation>
    <scope>NUCLEOTIDE SEQUENCE</scope>
    <source>
        <strain evidence="1">CParaputrificumLFYP93</strain>
    </source>
</reference>